<gene>
    <name evidence="4" type="primary">IDE1_1</name>
    <name evidence="4" type="ORF">CU098_004448</name>
</gene>
<dbReference type="PANTHER" id="PTHR43690:SF18">
    <property type="entry name" value="INSULIN-DEGRADING ENZYME-RELATED"/>
    <property type="match status" value="1"/>
</dbReference>
<dbReference type="GO" id="GO:0043171">
    <property type="term" value="P:peptide catabolic process"/>
    <property type="evidence" value="ECO:0007669"/>
    <property type="project" value="TreeGrafter"/>
</dbReference>
<dbReference type="GO" id="GO:0005829">
    <property type="term" value="C:cytosol"/>
    <property type="evidence" value="ECO:0007669"/>
    <property type="project" value="TreeGrafter"/>
</dbReference>
<dbReference type="GO" id="GO:0004222">
    <property type="term" value="F:metalloendopeptidase activity"/>
    <property type="evidence" value="ECO:0007669"/>
    <property type="project" value="TreeGrafter"/>
</dbReference>
<protein>
    <submittedName>
        <fullName evidence="4">Insulinase (Peptidase M16)</fullName>
    </submittedName>
</protein>
<sequence>YSYNAEVAGLSYYLSQDTKGISLYIGGYSDKLPLLLEKVIDKMKHMRIEPHRFSIFKDEITRAYENFSLEAPFQHSIYYMGSLFHQNIWTYNEHLSEIKHISVQDVQAFIPSILGSLHIEGLVHGSLEKEQAIRMFASIQTMLQPRPLTPNQFLGERATVVPQGHQYVYSLNVTDLEEVNSAISHYSQICSVKNIPLRNRLNLVAQIAQEPCFNQLRTREQLGYMVFSGSKRYLDMLAFRVLIQSERDPVYLENRVLEFLESLRTIIADMNEADYQSQVDSLIAERQEKFQNLYEEGQKYWIEIESGYYEFDDIQKDVKELGLITQASLLEFYDQFIMPSAPQNSTVSVHMLSQKTPLAVEELNVELLYPVLTYLGLIDKTMSEGDFKALIADHAVHTESELRSCLVDVLELSETNIDQVVYKIKQGPSELSKRDHTKLPENYRAIVDPVQFKRSMPLSAAAVSCYPFTTLSCI</sequence>
<dbReference type="STRING" id="4846.A0A367IWJ3"/>
<dbReference type="Pfam" id="PF22456">
    <property type="entry name" value="PqqF-like_C_4"/>
    <property type="match status" value="1"/>
</dbReference>
<dbReference type="Pfam" id="PF16187">
    <property type="entry name" value="Peptidase_M16_M"/>
    <property type="match status" value="1"/>
</dbReference>
<dbReference type="GO" id="GO:0005739">
    <property type="term" value="C:mitochondrion"/>
    <property type="evidence" value="ECO:0007669"/>
    <property type="project" value="TreeGrafter"/>
</dbReference>
<feature type="non-terminal residue" evidence="4">
    <location>
        <position position="1"/>
    </location>
</feature>
<reference evidence="4 5" key="1">
    <citation type="journal article" date="2018" name="G3 (Bethesda)">
        <title>Phylogenetic and Phylogenomic Definition of Rhizopus Species.</title>
        <authorList>
            <person name="Gryganskyi A.P."/>
            <person name="Golan J."/>
            <person name="Dolatabadi S."/>
            <person name="Mondo S."/>
            <person name="Robb S."/>
            <person name="Idnurm A."/>
            <person name="Muszewska A."/>
            <person name="Steczkiewicz K."/>
            <person name="Masonjones S."/>
            <person name="Liao H.L."/>
            <person name="Gajdeczka M.T."/>
            <person name="Anike F."/>
            <person name="Vuek A."/>
            <person name="Anishchenko I.M."/>
            <person name="Voigt K."/>
            <person name="de Hoog G.S."/>
            <person name="Smith M.E."/>
            <person name="Heitman J."/>
            <person name="Vilgalys R."/>
            <person name="Stajich J.E."/>
        </authorList>
    </citation>
    <scope>NUCLEOTIDE SEQUENCE [LARGE SCALE GENOMIC DNA]</scope>
    <source>
        <strain evidence="4 5">LSU 92-RS-03</strain>
    </source>
</reference>
<name>A0A367IWJ3_RHIST</name>
<dbReference type="OrthoDB" id="2433092at2759"/>
<dbReference type="EMBL" id="PJQM01005254">
    <property type="protein sequence ID" value="RCH82048.1"/>
    <property type="molecule type" value="Genomic_DNA"/>
</dbReference>
<dbReference type="Gene3D" id="3.30.830.10">
    <property type="entry name" value="Metalloenzyme, LuxS/M16 peptidase-like"/>
    <property type="match status" value="2"/>
</dbReference>
<dbReference type="AlphaFoldDB" id="A0A367IWJ3"/>
<evidence type="ECO:0000313" key="4">
    <source>
        <dbReference type="EMBL" id="RCH82048.1"/>
    </source>
</evidence>
<evidence type="ECO:0000256" key="1">
    <source>
        <dbReference type="ARBA" id="ARBA00022723"/>
    </source>
</evidence>
<evidence type="ECO:0000313" key="5">
    <source>
        <dbReference type="Proteomes" id="UP000253551"/>
    </source>
</evidence>
<accession>A0A367IWJ3</accession>
<evidence type="ECO:0000259" key="3">
    <source>
        <dbReference type="Pfam" id="PF22456"/>
    </source>
</evidence>
<comment type="caution">
    <text evidence="4">The sequence shown here is derived from an EMBL/GenBank/DDBJ whole genome shotgun (WGS) entry which is preliminary data.</text>
</comment>
<dbReference type="InterPro" id="IPR050626">
    <property type="entry name" value="Peptidase_M16"/>
</dbReference>
<keyword evidence="5" id="KW-1185">Reference proteome</keyword>
<feature type="domain" description="Peptidase M16 middle/third" evidence="2">
    <location>
        <begin position="1"/>
        <end position="96"/>
    </location>
</feature>
<feature type="domain" description="Coenzyme PQQ synthesis protein F-like C-terminal lobe" evidence="3">
    <location>
        <begin position="203"/>
        <end position="301"/>
    </location>
</feature>
<dbReference type="GO" id="GO:0051603">
    <property type="term" value="P:proteolysis involved in protein catabolic process"/>
    <property type="evidence" value="ECO:0007669"/>
    <property type="project" value="TreeGrafter"/>
</dbReference>
<dbReference type="InterPro" id="IPR011249">
    <property type="entry name" value="Metalloenz_LuxS/M16"/>
</dbReference>
<dbReference type="InterPro" id="IPR054734">
    <property type="entry name" value="PqqF-like_C_4"/>
</dbReference>
<organism evidence="4 5">
    <name type="scientific">Rhizopus stolonifer</name>
    <name type="common">Rhizopus nigricans</name>
    <dbReference type="NCBI Taxonomy" id="4846"/>
    <lineage>
        <taxon>Eukaryota</taxon>
        <taxon>Fungi</taxon>
        <taxon>Fungi incertae sedis</taxon>
        <taxon>Mucoromycota</taxon>
        <taxon>Mucoromycotina</taxon>
        <taxon>Mucoromycetes</taxon>
        <taxon>Mucorales</taxon>
        <taxon>Mucorineae</taxon>
        <taxon>Rhizopodaceae</taxon>
        <taxon>Rhizopus</taxon>
    </lineage>
</organism>
<dbReference type="GO" id="GO:0046872">
    <property type="term" value="F:metal ion binding"/>
    <property type="evidence" value="ECO:0007669"/>
    <property type="project" value="UniProtKB-KW"/>
</dbReference>
<evidence type="ECO:0000259" key="2">
    <source>
        <dbReference type="Pfam" id="PF16187"/>
    </source>
</evidence>
<dbReference type="InterPro" id="IPR032632">
    <property type="entry name" value="Peptidase_M16_M"/>
</dbReference>
<dbReference type="PANTHER" id="PTHR43690">
    <property type="entry name" value="NARDILYSIN"/>
    <property type="match status" value="1"/>
</dbReference>
<dbReference type="Proteomes" id="UP000253551">
    <property type="component" value="Unassembled WGS sequence"/>
</dbReference>
<proteinExistence type="predicted"/>
<dbReference type="SUPFAM" id="SSF63411">
    <property type="entry name" value="LuxS/MPP-like metallohydrolase"/>
    <property type="match status" value="2"/>
</dbReference>
<keyword evidence="1" id="KW-0479">Metal-binding</keyword>